<reference evidence="2 3" key="1">
    <citation type="journal article" date="2021" name="Int. J. Syst. Evol. Microbiol.">
        <title>Steroidobacter gossypii sp. nov., isolated from soil of cotton cropping field.</title>
        <authorList>
            <person name="Huang R."/>
            <person name="Yang S."/>
            <person name="Zhen C."/>
            <person name="Liu W."/>
        </authorList>
    </citation>
    <scope>NUCLEOTIDE SEQUENCE [LARGE SCALE GENOMIC DNA]</scope>
    <source>
        <strain evidence="2 3">S1-65</strain>
    </source>
</reference>
<dbReference type="RefSeq" id="WP_203169721.1">
    <property type="nucleotide sequence ID" value="NZ_JAEVLS010000005.1"/>
</dbReference>
<accession>A0ABS1X346</accession>
<feature type="signal peptide" evidence="1">
    <location>
        <begin position="1"/>
        <end position="23"/>
    </location>
</feature>
<dbReference type="PROSITE" id="PS51257">
    <property type="entry name" value="PROKAR_LIPOPROTEIN"/>
    <property type="match status" value="1"/>
</dbReference>
<organism evidence="2 3">
    <name type="scientific">Steroidobacter gossypii</name>
    <dbReference type="NCBI Taxonomy" id="2805490"/>
    <lineage>
        <taxon>Bacteria</taxon>
        <taxon>Pseudomonadati</taxon>
        <taxon>Pseudomonadota</taxon>
        <taxon>Gammaproteobacteria</taxon>
        <taxon>Steroidobacterales</taxon>
        <taxon>Steroidobacteraceae</taxon>
        <taxon>Steroidobacter</taxon>
    </lineage>
</organism>
<evidence type="ECO:0000313" key="2">
    <source>
        <dbReference type="EMBL" id="MBM0107622.1"/>
    </source>
</evidence>
<dbReference type="EMBL" id="JAEVLS010000005">
    <property type="protein sequence ID" value="MBM0107622.1"/>
    <property type="molecule type" value="Genomic_DNA"/>
</dbReference>
<evidence type="ECO:0000256" key="1">
    <source>
        <dbReference type="SAM" id="SignalP"/>
    </source>
</evidence>
<dbReference type="Proteomes" id="UP000661077">
    <property type="component" value="Unassembled WGS sequence"/>
</dbReference>
<feature type="chain" id="PRO_5045442363" description="Lipoprotein" evidence="1">
    <location>
        <begin position="24"/>
        <end position="129"/>
    </location>
</feature>
<gene>
    <name evidence="2" type="ORF">JM946_23005</name>
</gene>
<keyword evidence="3" id="KW-1185">Reference proteome</keyword>
<keyword evidence="1" id="KW-0732">Signal</keyword>
<comment type="caution">
    <text evidence="2">The sequence shown here is derived from an EMBL/GenBank/DDBJ whole genome shotgun (WGS) entry which is preliminary data.</text>
</comment>
<name>A0ABS1X346_9GAMM</name>
<evidence type="ECO:0008006" key="4">
    <source>
        <dbReference type="Google" id="ProtNLM"/>
    </source>
</evidence>
<sequence length="129" mass="13898">MSCNAARWIAMALLALSASGCMSVQLYEGPKRDRDEIARITGDPVITAGSPITVVLRQVDGQDIGVTQTSVDVLEGTHTLLVDCRIAETKRVSRHSLEVEVFGGRTYRLRADAGPALRECAGITLENVD</sequence>
<protein>
    <recommendedName>
        <fullName evidence="4">Lipoprotein</fullName>
    </recommendedName>
</protein>
<evidence type="ECO:0000313" key="3">
    <source>
        <dbReference type="Proteomes" id="UP000661077"/>
    </source>
</evidence>
<proteinExistence type="predicted"/>